<dbReference type="AlphaFoldDB" id="A0A401Q8J6"/>
<feature type="coiled-coil region" evidence="1">
    <location>
        <begin position="49"/>
        <end position="76"/>
    </location>
</feature>
<dbReference type="PANTHER" id="PTHR16243">
    <property type="entry name" value="BTG3-ASSOCIATED NUCLEAR PROTEIN BANP"/>
    <property type="match status" value="1"/>
</dbReference>
<dbReference type="InterPro" id="IPR042343">
    <property type="entry name" value="BANP"/>
</dbReference>
<dbReference type="OMA" id="DINQVIC"/>
<organism evidence="2 3">
    <name type="scientific">Scyliorhinus torazame</name>
    <name type="common">Cloudy catshark</name>
    <name type="synonym">Catulus torazame</name>
    <dbReference type="NCBI Taxonomy" id="75743"/>
    <lineage>
        <taxon>Eukaryota</taxon>
        <taxon>Metazoa</taxon>
        <taxon>Chordata</taxon>
        <taxon>Craniata</taxon>
        <taxon>Vertebrata</taxon>
        <taxon>Chondrichthyes</taxon>
        <taxon>Elasmobranchii</taxon>
        <taxon>Galeomorphii</taxon>
        <taxon>Galeoidea</taxon>
        <taxon>Carcharhiniformes</taxon>
        <taxon>Scyliorhinidae</taxon>
        <taxon>Scyliorhinus</taxon>
    </lineage>
</organism>
<dbReference type="PANTHER" id="PTHR16243:SF2">
    <property type="entry name" value="PROTEIN BANP"/>
    <property type="match status" value="1"/>
</dbReference>
<dbReference type="STRING" id="75743.A0A401Q8J6"/>
<dbReference type="GO" id="GO:0034504">
    <property type="term" value="P:protein localization to nucleus"/>
    <property type="evidence" value="ECO:0007669"/>
    <property type="project" value="TreeGrafter"/>
</dbReference>
<comment type="caution">
    <text evidence="2">The sequence shown here is derived from an EMBL/GenBank/DDBJ whole genome shotgun (WGS) entry which is preliminary data.</text>
</comment>
<dbReference type="GO" id="GO:0042177">
    <property type="term" value="P:negative regulation of protein catabolic process"/>
    <property type="evidence" value="ECO:0007669"/>
    <property type="project" value="TreeGrafter"/>
</dbReference>
<dbReference type="EMBL" id="BFAA01021666">
    <property type="protein sequence ID" value="GCB81693.1"/>
    <property type="molecule type" value="Genomic_DNA"/>
</dbReference>
<accession>A0A401Q8J6</accession>
<name>A0A401Q8J6_SCYTO</name>
<keyword evidence="3" id="KW-1185">Reference proteome</keyword>
<evidence type="ECO:0000256" key="1">
    <source>
        <dbReference type="SAM" id="Coils"/>
    </source>
</evidence>
<protein>
    <submittedName>
        <fullName evidence="2">Uncharacterized protein</fullName>
    </submittedName>
</protein>
<proteinExistence type="predicted"/>
<keyword evidence="1" id="KW-0175">Coiled coil</keyword>
<evidence type="ECO:0000313" key="2">
    <source>
        <dbReference type="EMBL" id="GCB81693.1"/>
    </source>
</evidence>
<feature type="non-terminal residue" evidence="2">
    <location>
        <position position="1"/>
    </location>
</feature>
<reference evidence="2 3" key="1">
    <citation type="journal article" date="2018" name="Nat. Ecol. Evol.">
        <title>Shark genomes provide insights into elasmobranch evolution and the origin of vertebrates.</title>
        <authorList>
            <person name="Hara Y"/>
            <person name="Yamaguchi K"/>
            <person name="Onimaru K"/>
            <person name="Kadota M"/>
            <person name="Koyanagi M"/>
            <person name="Keeley SD"/>
            <person name="Tatsumi K"/>
            <person name="Tanaka K"/>
            <person name="Motone F"/>
            <person name="Kageyama Y"/>
            <person name="Nozu R"/>
            <person name="Adachi N"/>
            <person name="Nishimura O"/>
            <person name="Nakagawa R"/>
            <person name="Tanegashima C"/>
            <person name="Kiyatake I"/>
            <person name="Matsumoto R"/>
            <person name="Murakumo K"/>
            <person name="Nishida K"/>
            <person name="Terakita A"/>
            <person name="Kuratani S"/>
            <person name="Sato K"/>
            <person name="Hyodo S Kuraku.S."/>
        </authorList>
    </citation>
    <scope>NUCLEOTIDE SEQUENCE [LARGE SCALE GENOMIC DNA]</scope>
</reference>
<sequence>VLENHQSEDGIEQPAFKRQRVDISNGQPIQDATIKSILFDINQVICLRLDNIEAKIQAVEATCKAIEEKIDLVLNKQNSPIQVPMVAGSPLGATQTWNKVRR</sequence>
<evidence type="ECO:0000313" key="3">
    <source>
        <dbReference type="Proteomes" id="UP000288216"/>
    </source>
</evidence>
<dbReference type="OrthoDB" id="10052653at2759"/>
<gene>
    <name evidence="2" type="ORF">scyTo_0022219</name>
</gene>
<dbReference type="Proteomes" id="UP000288216">
    <property type="component" value="Unassembled WGS sequence"/>
</dbReference>